<dbReference type="InterPro" id="IPR036291">
    <property type="entry name" value="NAD(P)-bd_dom_sf"/>
</dbReference>
<dbReference type="Proteomes" id="UP001340816">
    <property type="component" value="Chromosome"/>
</dbReference>
<dbReference type="RefSeq" id="WP_326759029.1">
    <property type="nucleotide sequence ID" value="NZ_CP109135.1"/>
</dbReference>
<evidence type="ECO:0000256" key="1">
    <source>
        <dbReference type="SAM" id="Coils"/>
    </source>
</evidence>
<dbReference type="PANTHER" id="PTHR33055:SF16">
    <property type="entry name" value="TRANSPOSASE FOR INSERTION SEQUENCE ELEMENT IS1547"/>
    <property type="match status" value="1"/>
</dbReference>
<name>A0ABZ1H7A5_STRPH</name>
<evidence type="ECO:0000313" key="4">
    <source>
        <dbReference type="EMBL" id="WSD14385.1"/>
    </source>
</evidence>
<accession>A0ABZ1H7A5</accession>
<dbReference type="Pfam" id="PF01548">
    <property type="entry name" value="DEDD_Tnp_IS110"/>
    <property type="match status" value="1"/>
</dbReference>
<dbReference type="InterPro" id="IPR002525">
    <property type="entry name" value="Transp_IS110-like_N"/>
</dbReference>
<evidence type="ECO:0000259" key="2">
    <source>
        <dbReference type="Pfam" id="PF01548"/>
    </source>
</evidence>
<keyword evidence="1" id="KW-0175">Coiled coil</keyword>
<dbReference type="InterPro" id="IPR047650">
    <property type="entry name" value="Transpos_IS110"/>
</dbReference>
<proteinExistence type="predicted"/>
<dbReference type="SUPFAM" id="SSF51735">
    <property type="entry name" value="NAD(P)-binding Rossmann-fold domains"/>
    <property type="match status" value="1"/>
</dbReference>
<evidence type="ECO:0000259" key="3">
    <source>
        <dbReference type="Pfam" id="PF02371"/>
    </source>
</evidence>
<feature type="domain" description="Transposase IS110-like N-terminal" evidence="2">
    <location>
        <begin position="4"/>
        <end position="157"/>
    </location>
</feature>
<protein>
    <submittedName>
        <fullName evidence="4">IS110 family transposase</fullName>
    </submittedName>
</protein>
<dbReference type="NCBIfam" id="NF033542">
    <property type="entry name" value="transpos_IS110"/>
    <property type="match status" value="1"/>
</dbReference>
<dbReference type="Pfam" id="PF02371">
    <property type="entry name" value="Transposase_20"/>
    <property type="match status" value="1"/>
</dbReference>
<feature type="coiled-coil region" evidence="1">
    <location>
        <begin position="190"/>
        <end position="217"/>
    </location>
</feature>
<evidence type="ECO:0000313" key="5">
    <source>
        <dbReference type="Proteomes" id="UP001340816"/>
    </source>
</evidence>
<dbReference type="EMBL" id="CP109135">
    <property type="protein sequence ID" value="WSD14385.1"/>
    <property type="molecule type" value="Genomic_DNA"/>
</dbReference>
<dbReference type="InterPro" id="IPR003346">
    <property type="entry name" value="Transposase_20"/>
</dbReference>
<dbReference type="PANTHER" id="PTHR33055">
    <property type="entry name" value="TRANSPOSASE FOR INSERTION SEQUENCE ELEMENT IS1111A"/>
    <property type="match status" value="1"/>
</dbReference>
<reference evidence="4 5" key="1">
    <citation type="submission" date="2022-10" db="EMBL/GenBank/DDBJ databases">
        <title>The complete genomes of actinobacterial strains from the NBC collection.</title>
        <authorList>
            <person name="Joergensen T.S."/>
            <person name="Alvarez Arevalo M."/>
            <person name="Sterndorff E.B."/>
            <person name="Faurdal D."/>
            <person name="Vuksanovic O."/>
            <person name="Mourched A.-S."/>
            <person name="Charusanti P."/>
            <person name="Shaw S."/>
            <person name="Blin K."/>
            <person name="Weber T."/>
        </authorList>
    </citation>
    <scope>NUCLEOTIDE SEQUENCE [LARGE SCALE GENOMIC DNA]</scope>
    <source>
        <strain evidence="4 5">NBC 01752</strain>
    </source>
</reference>
<organism evidence="4 5">
    <name type="scientific">Streptomyces phaeochromogenes</name>
    <dbReference type="NCBI Taxonomy" id="1923"/>
    <lineage>
        <taxon>Bacteria</taxon>
        <taxon>Bacillati</taxon>
        <taxon>Actinomycetota</taxon>
        <taxon>Actinomycetes</taxon>
        <taxon>Kitasatosporales</taxon>
        <taxon>Streptomycetaceae</taxon>
        <taxon>Streptomyces</taxon>
        <taxon>Streptomyces phaeochromogenes group</taxon>
    </lineage>
</organism>
<sequence>MILIGIDPHKSSHTAVAIDPAGHQTGQHRFAVNAGTFRRLMRWCEQWPERRFAIEGARGLGRTLAQQLAAAGENVVDVPSTLSARARLLATGGDRKTDAADALHVAQVALFRHDLRPVEPEDQTTILRLLTERHDDLVHERTRVLNRLHAILRDLLPGGAPTGLSADKAAAAMKTIRPVTATDACRRDIARDLLADLRRLDRQVKENEAEMRDALAATRTTLTTLPGLGTVLAAKVLGHVGDVSRFPTEHHFASYTGSAPLDASSGNNVRHRLNTGGNRALNSVLHIIAVCQIRDSGRGQEYYLRKIAEGKTPTEARRALKRRLSNVVYRIMKRDLRNQLAQAA</sequence>
<keyword evidence="5" id="KW-1185">Reference proteome</keyword>
<gene>
    <name evidence="4" type="ORF">OHB35_14650</name>
</gene>
<feature type="domain" description="Transposase IS116/IS110/IS902 C-terminal" evidence="3">
    <location>
        <begin position="221"/>
        <end position="303"/>
    </location>
</feature>